<reference evidence="2 3" key="1">
    <citation type="journal article" date="2016" name="Nat. Commun.">
        <title>Ectomycorrhizal ecology is imprinted in the genome of the dominant symbiotic fungus Cenococcum geophilum.</title>
        <authorList>
            <consortium name="DOE Joint Genome Institute"/>
            <person name="Peter M."/>
            <person name="Kohler A."/>
            <person name="Ohm R.A."/>
            <person name="Kuo A."/>
            <person name="Krutzmann J."/>
            <person name="Morin E."/>
            <person name="Arend M."/>
            <person name="Barry K.W."/>
            <person name="Binder M."/>
            <person name="Choi C."/>
            <person name="Clum A."/>
            <person name="Copeland A."/>
            <person name="Grisel N."/>
            <person name="Haridas S."/>
            <person name="Kipfer T."/>
            <person name="LaButti K."/>
            <person name="Lindquist E."/>
            <person name="Lipzen A."/>
            <person name="Maire R."/>
            <person name="Meier B."/>
            <person name="Mihaltcheva S."/>
            <person name="Molinier V."/>
            <person name="Murat C."/>
            <person name="Poggeler S."/>
            <person name="Quandt C.A."/>
            <person name="Sperisen C."/>
            <person name="Tritt A."/>
            <person name="Tisserant E."/>
            <person name="Crous P.W."/>
            <person name="Henrissat B."/>
            <person name="Nehls U."/>
            <person name="Egli S."/>
            <person name="Spatafora J.W."/>
            <person name="Grigoriev I.V."/>
            <person name="Martin F.M."/>
        </authorList>
    </citation>
    <scope>NUCLEOTIDE SEQUENCE [LARGE SCALE GENOMIC DNA]</scope>
    <source>
        <strain evidence="2 3">CBS 207.34</strain>
    </source>
</reference>
<name>A0A8E2FAT9_9PEZI</name>
<dbReference type="OrthoDB" id="3534988at2759"/>
<evidence type="ECO:0000313" key="3">
    <source>
        <dbReference type="Proteomes" id="UP000250140"/>
    </source>
</evidence>
<dbReference type="AlphaFoldDB" id="A0A8E2FAT9"/>
<dbReference type="Proteomes" id="UP000250140">
    <property type="component" value="Unassembled WGS sequence"/>
</dbReference>
<dbReference type="Gene3D" id="1.50.10.10">
    <property type="match status" value="1"/>
</dbReference>
<dbReference type="EMBL" id="KV748676">
    <property type="protein sequence ID" value="OCL13747.1"/>
    <property type="molecule type" value="Genomic_DNA"/>
</dbReference>
<gene>
    <name evidence="2" type="ORF">AOQ84DRAFT_385184</name>
</gene>
<dbReference type="GO" id="GO:0003824">
    <property type="term" value="F:catalytic activity"/>
    <property type="evidence" value="ECO:0007669"/>
    <property type="project" value="UniProtKB-ARBA"/>
</dbReference>
<feature type="signal peptide" evidence="1">
    <location>
        <begin position="1"/>
        <end position="24"/>
    </location>
</feature>
<evidence type="ECO:0000256" key="1">
    <source>
        <dbReference type="SAM" id="SignalP"/>
    </source>
</evidence>
<organism evidence="2 3">
    <name type="scientific">Glonium stellatum</name>
    <dbReference type="NCBI Taxonomy" id="574774"/>
    <lineage>
        <taxon>Eukaryota</taxon>
        <taxon>Fungi</taxon>
        <taxon>Dikarya</taxon>
        <taxon>Ascomycota</taxon>
        <taxon>Pezizomycotina</taxon>
        <taxon>Dothideomycetes</taxon>
        <taxon>Pleosporomycetidae</taxon>
        <taxon>Gloniales</taxon>
        <taxon>Gloniaceae</taxon>
        <taxon>Glonium</taxon>
    </lineage>
</organism>
<dbReference type="InterPro" id="IPR008928">
    <property type="entry name" value="6-hairpin_glycosidase_sf"/>
</dbReference>
<sequence length="704" mass="78859">MGTLQPMTLLLVSLSFCLVSFSYAEINRQPIISTFNPRRNASSSSTPMQLGNGNFAFGADITGLQTFLPFNTLSSWGWHNSSLPTTAGQSSPADFTGLEWWTHGRLVDYDQPNPAEAAISQWLIANPHRINLGRVGLWFKKDINLDESAIAGSEQELDLYGGLLNSRFQVNGTSVEVQTIVDPESDTIAVSVQSELVSKGELGFFVDFPYASGANKFEAPFVGIWNATENHTTTLRSYNSWAEIQHDLDDTTYFTAIKWTGQASVEGPLNDSHRYHLTPSSGSGNDFSFTSTFSPSRSLKSRMFSEVKSSSASWWHIYWESGAFISLPAASNSSAAELQRRIILSQYLLAVNSASKDPPQESGLVNNGWYGKFHMEMYFWHSMHWTLWNKWALLDRSISVYQRFLPTSLQRAEEQGYTGARWGKMSDPSGRSAPGEINSLLIWQQPHPFYFAEMEWRQSPTTQTLEKWDDVLKATADFMASYAFRNQSTKGYDLGPPMYPVSENTNPNDTVNPTFELAYWGFGLDVASKWQQRQGKAVPNTWTRVAENLRPLPVQNGTYVLYEGVKDMWNTTDLIEDHPALLGINGWLPPNSHVNFTIFNNTIAKVYETWNFTYSYGWDFPLLAMTAARLGDTQKAIDWLLDPNFEFDDVGMPIGGARVPTPYLPGSSSLLLTVGMMAGGWDGDEGLHFPDEWDIEAEGFAIAM</sequence>
<dbReference type="InterPro" id="IPR012341">
    <property type="entry name" value="6hp_glycosidase-like_sf"/>
</dbReference>
<feature type="chain" id="PRO_5034111094" description="Six-hairpin glycosidase-like protein" evidence="1">
    <location>
        <begin position="25"/>
        <end position="704"/>
    </location>
</feature>
<accession>A0A8E2FAT9</accession>
<keyword evidence="1" id="KW-0732">Signal</keyword>
<protein>
    <recommendedName>
        <fullName evidence="4">Six-hairpin glycosidase-like protein</fullName>
    </recommendedName>
</protein>
<dbReference type="SUPFAM" id="SSF48208">
    <property type="entry name" value="Six-hairpin glycosidases"/>
    <property type="match status" value="1"/>
</dbReference>
<keyword evidence="3" id="KW-1185">Reference proteome</keyword>
<evidence type="ECO:0000313" key="2">
    <source>
        <dbReference type="EMBL" id="OCL13747.1"/>
    </source>
</evidence>
<dbReference type="GO" id="GO:0005975">
    <property type="term" value="P:carbohydrate metabolic process"/>
    <property type="evidence" value="ECO:0007669"/>
    <property type="project" value="InterPro"/>
</dbReference>
<evidence type="ECO:0008006" key="4">
    <source>
        <dbReference type="Google" id="ProtNLM"/>
    </source>
</evidence>
<proteinExistence type="predicted"/>